<dbReference type="NCBIfam" id="NF003605">
    <property type="entry name" value="PRK05257.1-4"/>
    <property type="match status" value="1"/>
</dbReference>
<name>A0ABU7RDI5_9BACT</name>
<comment type="caution">
    <text evidence="10">The sequence shown here is derived from an EMBL/GenBank/DDBJ whole genome shotgun (WGS) entry which is preliminary data.</text>
</comment>
<evidence type="ECO:0000256" key="3">
    <source>
        <dbReference type="ARBA" id="ARBA00005012"/>
    </source>
</evidence>
<dbReference type="PANTHER" id="PTHR43104:SF2">
    <property type="entry name" value="L-2-HYDROXYGLUTARATE DEHYDROGENASE, MITOCHONDRIAL"/>
    <property type="match status" value="1"/>
</dbReference>
<keyword evidence="6 9" id="KW-0285">Flavoprotein</keyword>
<dbReference type="GO" id="GO:0008924">
    <property type="term" value="F:L-malate dehydrogenase (quinone) activity"/>
    <property type="evidence" value="ECO:0007669"/>
    <property type="project" value="UniProtKB-EC"/>
</dbReference>
<evidence type="ECO:0000256" key="4">
    <source>
        <dbReference type="ARBA" id="ARBA00006389"/>
    </source>
</evidence>
<keyword evidence="8 9" id="KW-0560">Oxidoreductase</keyword>
<comment type="similarity">
    <text evidence="4 9">Belongs to the MQO family.</text>
</comment>
<comment type="catalytic activity">
    <reaction evidence="1 9">
        <text>(S)-malate + a quinone = a quinol + oxaloacetate</text>
        <dbReference type="Rhea" id="RHEA:46012"/>
        <dbReference type="ChEBI" id="CHEBI:15589"/>
        <dbReference type="ChEBI" id="CHEBI:16452"/>
        <dbReference type="ChEBI" id="CHEBI:24646"/>
        <dbReference type="ChEBI" id="CHEBI:132124"/>
        <dbReference type="EC" id="1.1.5.4"/>
    </reaction>
</comment>
<dbReference type="Pfam" id="PF06039">
    <property type="entry name" value="Mqo"/>
    <property type="match status" value="1"/>
</dbReference>
<dbReference type="HAMAP" id="MF_00212">
    <property type="entry name" value="MQO"/>
    <property type="match status" value="1"/>
</dbReference>
<keyword evidence="7 9" id="KW-0274">FAD</keyword>
<evidence type="ECO:0000256" key="9">
    <source>
        <dbReference type="HAMAP-Rule" id="MF_00212"/>
    </source>
</evidence>
<evidence type="ECO:0000256" key="6">
    <source>
        <dbReference type="ARBA" id="ARBA00022630"/>
    </source>
</evidence>
<evidence type="ECO:0000256" key="2">
    <source>
        <dbReference type="ARBA" id="ARBA00001974"/>
    </source>
</evidence>
<dbReference type="PANTHER" id="PTHR43104">
    <property type="entry name" value="L-2-HYDROXYGLUTARATE DEHYDROGENASE, MITOCHONDRIAL"/>
    <property type="match status" value="1"/>
</dbReference>
<dbReference type="NCBIfam" id="NF003611">
    <property type="entry name" value="PRK05257.3-2"/>
    <property type="match status" value="1"/>
</dbReference>
<evidence type="ECO:0000256" key="1">
    <source>
        <dbReference type="ARBA" id="ARBA00001139"/>
    </source>
</evidence>
<dbReference type="Gene3D" id="3.30.9.10">
    <property type="entry name" value="D-Amino Acid Oxidase, subunit A, domain 2"/>
    <property type="match status" value="1"/>
</dbReference>
<dbReference type="Proteomes" id="UP001357452">
    <property type="component" value="Unassembled WGS sequence"/>
</dbReference>
<dbReference type="NCBIfam" id="NF003603">
    <property type="entry name" value="PRK05257.1-1"/>
    <property type="match status" value="1"/>
</dbReference>
<evidence type="ECO:0000256" key="8">
    <source>
        <dbReference type="ARBA" id="ARBA00023002"/>
    </source>
</evidence>
<dbReference type="NCBIfam" id="NF003606">
    <property type="entry name" value="PRK05257.2-1"/>
    <property type="match status" value="1"/>
</dbReference>
<sequence length="493" mass="55146">MKETLETDVALIGGGIMTATLGMLINQFASDKSIHIFERLNYVAGESSDAWNNAGTGHAALCELNYTPEDENGVVRTEKARSIMEQFEVSKQFWAYLIEQEKLANPKDFIRSVPHMSFVRGEKDVAYLRKRYEALQGSALFQHMEYTEDPEVIKKWAPLIMEGRDPSEKIAATYSALGTDVNFGAITGALIRSLQSSGKAHLHLQHEVRNLEQQRDKRWRLRVKDLNTGKKFNVVAKFVFIGAGGGSLELLQKSDIPEGKKYGGFPVGGQWLVCKNPDVSNKHHAKVYGQAEVGAPPMSVPHLDARMIDGKKALLFGPFATFSTKFLKEGSYWDLFGTVKYWNIFPLIKVGIKNLDLEKYLIRQLSLTFEERIEVLKRFYPEANPADWKLQQAGQRVQVIHNDENNGPSLQFGTEIVTSADGTLSALLGASPGASTAVSIMLRLLQRCFPDRAEANMERLLKIIPSFGQNLEDNPQLLAEVRARTSKVLELDV</sequence>
<keyword evidence="11" id="KW-1185">Reference proteome</keyword>
<dbReference type="RefSeq" id="WP_330973465.1">
    <property type="nucleotide sequence ID" value="NZ_JAZGLY010000001.1"/>
</dbReference>
<gene>
    <name evidence="9 10" type="primary">mqo</name>
    <name evidence="10" type="ORF">V2H41_02115</name>
</gene>
<accession>A0ABU7RDI5</accession>
<dbReference type="EC" id="1.1.5.4" evidence="9"/>
<dbReference type="Gene3D" id="3.50.50.60">
    <property type="entry name" value="FAD/NAD(P)-binding domain"/>
    <property type="match status" value="1"/>
</dbReference>
<protein>
    <recommendedName>
        <fullName evidence="9">Probable malate:quinone oxidoreductase</fullName>
        <ecNumber evidence="9">1.1.5.4</ecNumber>
    </recommendedName>
    <alternativeName>
        <fullName evidence="9">MQO</fullName>
    </alternativeName>
    <alternativeName>
        <fullName evidence="9">Malate dehydrogenase [quinone]</fullName>
    </alternativeName>
</protein>
<evidence type="ECO:0000313" key="11">
    <source>
        <dbReference type="Proteomes" id="UP001357452"/>
    </source>
</evidence>
<dbReference type="NCBIfam" id="NF009875">
    <property type="entry name" value="PRK13339.1"/>
    <property type="match status" value="1"/>
</dbReference>
<evidence type="ECO:0000313" key="10">
    <source>
        <dbReference type="EMBL" id="MEE6186060.1"/>
    </source>
</evidence>
<comment type="cofactor">
    <cofactor evidence="2 9">
        <name>FAD</name>
        <dbReference type="ChEBI" id="CHEBI:57692"/>
    </cofactor>
</comment>
<evidence type="ECO:0000256" key="5">
    <source>
        <dbReference type="ARBA" id="ARBA00022532"/>
    </source>
</evidence>
<dbReference type="EMBL" id="JAZGLY010000001">
    <property type="protein sequence ID" value="MEE6186060.1"/>
    <property type="molecule type" value="Genomic_DNA"/>
</dbReference>
<dbReference type="NCBIfam" id="TIGR01320">
    <property type="entry name" value="mal_quin_oxido"/>
    <property type="match status" value="1"/>
</dbReference>
<comment type="pathway">
    <text evidence="3 9">Carbohydrate metabolism; tricarboxylic acid cycle; oxaloacetate from (S)-malate (quinone route): step 1/1.</text>
</comment>
<keyword evidence="5 9" id="KW-0816">Tricarboxylic acid cycle</keyword>
<dbReference type="SUPFAM" id="SSF51905">
    <property type="entry name" value="FAD/NAD(P)-binding domain"/>
    <property type="match status" value="1"/>
</dbReference>
<proteinExistence type="inferred from homology"/>
<reference evidence="10 11" key="1">
    <citation type="submission" date="2024-01" db="EMBL/GenBank/DDBJ databases">
        <title>Niabella digestum sp. nov., isolated from waste digestion system.</title>
        <authorList>
            <person name="Zhang L."/>
        </authorList>
    </citation>
    <scope>NUCLEOTIDE SEQUENCE [LARGE SCALE GENOMIC DNA]</scope>
    <source>
        <strain evidence="10 11">A18</strain>
    </source>
</reference>
<organism evidence="10 11">
    <name type="scientific">Niabella digestorum</name>
    <dbReference type="NCBI Taxonomy" id="3117701"/>
    <lineage>
        <taxon>Bacteria</taxon>
        <taxon>Pseudomonadati</taxon>
        <taxon>Bacteroidota</taxon>
        <taxon>Chitinophagia</taxon>
        <taxon>Chitinophagales</taxon>
        <taxon>Chitinophagaceae</taxon>
        <taxon>Niabella</taxon>
    </lineage>
</organism>
<evidence type="ECO:0000256" key="7">
    <source>
        <dbReference type="ARBA" id="ARBA00022827"/>
    </source>
</evidence>
<dbReference type="InterPro" id="IPR036188">
    <property type="entry name" value="FAD/NAD-bd_sf"/>
</dbReference>
<dbReference type="InterPro" id="IPR006231">
    <property type="entry name" value="MQO"/>
</dbReference>